<dbReference type="InterPro" id="IPR038484">
    <property type="entry name" value="MucB/RseB_C_sf"/>
</dbReference>
<dbReference type="GO" id="GO:0032885">
    <property type="term" value="P:regulation of polysaccharide biosynthetic process"/>
    <property type="evidence" value="ECO:0007669"/>
    <property type="project" value="TreeGrafter"/>
</dbReference>
<accession>A0A5B8RB21</accession>
<evidence type="ECO:0000259" key="5">
    <source>
        <dbReference type="Pfam" id="PF03888"/>
    </source>
</evidence>
<comment type="subcellular location">
    <subcellularLocation>
        <location evidence="1">Periplasm</location>
    </subcellularLocation>
</comment>
<dbReference type="Pfam" id="PF03888">
    <property type="entry name" value="MucB_RseB"/>
    <property type="match status" value="1"/>
</dbReference>
<name>A0A5B8RB21_9ZZZZ</name>
<dbReference type="PANTHER" id="PTHR38782">
    <property type="match status" value="1"/>
</dbReference>
<dbReference type="EMBL" id="MN079086">
    <property type="protein sequence ID" value="QEA04602.1"/>
    <property type="molecule type" value="Genomic_DNA"/>
</dbReference>
<organism evidence="7">
    <name type="scientific">uncultured organism</name>
    <dbReference type="NCBI Taxonomy" id="155900"/>
    <lineage>
        <taxon>unclassified sequences</taxon>
        <taxon>environmental samples</taxon>
    </lineage>
</organism>
<proteinExistence type="inferred from homology"/>
<dbReference type="AlphaFoldDB" id="A0A5B8RB21"/>
<dbReference type="CDD" id="cd16327">
    <property type="entry name" value="RseB"/>
    <property type="match status" value="1"/>
</dbReference>
<feature type="domain" description="MucB/RseB C-terminal" evidence="6">
    <location>
        <begin position="238"/>
        <end position="331"/>
    </location>
</feature>
<dbReference type="InterPro" id="IPR033434">
    <property type="entry name" value="MucB/RseB_N"/>
</dbReference>
<feature type="domain" description="MucB/RseB N-terminal" evidence="5">
    <location>
        <begin position="33"/>
        <end position="210"/>
    </location>
</feature>
<keyword evidence="4" id="KW-0574">Periplasm</keyword>
<dbReference type="Pfam" id="PF17188">
    <property type="entry name" value="MucB_RseB_C"/>
    <property type="match status" value="1"/>
</dbReference>
<reference evidence="7" key="1">
    <citation type="submission" date="2019-06" db="EMBL/GenBank/DDBJ databases">
        <authorList>
            <person name="Murdoch R.W."/>
            <person name="Fathepure B."/>
        </authorList>
    </citation>
    <scope>NUCLEOTIDE SEQUENCE</scope>
</reference>
<evidence type="ECO:0000256" key="3">
    <source>
        <dbReference type="ARBA" id="ARBA00022729"/>
    </source>
</evidence>
<evidence type="ECO:0000256" key="2">
    <source>
        <dbReference type="ARBA" id="ARBA00008150"/>
    </source>
</evidence>
<evidence type="ECO:0000256" key="1">
    <source>
        <dbReference type="ARBA" id="ARBA00004418"/>
    </source>
</evidence>
<protein>
    <submittedName>
        <fullName evidence="7">Sigma-E factor regulatory protein RseB</fullName>
    </submittedName>
</protein>
<evidence type="ECO:0000259" key="6">
    <source>
        <dbReference type="Pfam" id="PF17188"/>
    </source>
</evidence>
<keyword evidence="3" id="KW-0732">Signal</keyword>
<dbReference type="InterPro" id="IPR033436">
    <property type="entry name" value="MucB/RseB_C"/>
</dbReference>
<dbReference type="Gene3D" id="2.50.20.10">
    <property type="entry name" value="Lipoprotein localisation LolA/LolB/LppX"/>
    <property type="match status" value="1"/>
</dbReference>
<dbReference type="Gene3D" id="3.30.200.100">
    <property type="entry name" value="MucB/RseB, C-terminal domain"/>
    <property type="match status" value="1"/>
</dbReference>
<dbReference type="InterPro" id="IPR005588">
    <property type="entry name" value="MucB_RseB"/>
</dbReference>
<gene>
    <name evidence="7" type="primary">rseB</name>
    <name evidence="7" type="ORF">KBTEX_00910</name>
</gene>
<dbReference type="PIRSF" id="PIRSF005427">
    <property type="entry name" value="RseB"/>
    <property type="match status" value="1"/>
</dbReference>
<evidence type="ECO:0000256" key="4">
    <source>
        <dbReference type="ARBA" id="ARBA00022764"/>
    </source>
</evidence>
<sequence>MRVPNSGARRWLGAVLVVVAAVTAQAAAADARSAHQWLQRMVSAMQETDYTGVFVYRQGASTPESMRIVHRGGEAADEVEERLHSLDGVAREIIRDGNRVTCILPDSRSVMVDHRQVRNPLTSVLPADTDSIGRYYRLDTGGVTRVAGREAQRIRIEAADDYRYGYRFWIDTGTGVMLRADLVHGDDTLEQVVFTEIQFPDDIPDKLLEPHLSGRDFTWYKADPDGEEHDGQKKVFEPDWHLGFIPGGFALRLSERRHMPTGIEGPVEHRMYSDGLAAVSVYVSHLDSKLPRFEGLSRMGAFSAFGRVSDERQVVVVGEVPPRAVMEIARSFAPGAPSK</sequence>
<comment type="similarity">
    <text evidence="2">Belongs to the RseB family.</text>
</comment>
<evidence type="ECO:0000313" key="7">
    <source>
        <dbReference type="EMBL" id="QEA04602.1"/>
    </source>
</evidence>
<dbReference type="PANTHER" id="PTHR38782:SF1">
    <property type="entry name" value="SIGMA-E FACTOR REGULATORY PROTEIN RSEB"/>
    <property type="match status" value="1"/>
</dbReference>